<dbReference type="Proteomes" id="UP000440668">
    <property type="component" value="Unassembled WGS sequence"/>
</dbReference>
<proteinExistence type="predicted"/>
<evidence type="ECO:0000256" key="1">
    <source>
        <dbReference type="ARBA" id="ARBA00022857"/>
    </source>
</evidence>
<dbReference type="EMBL" id="WMKA01000015">
    <property type="protein sequence ID" value="MTG89008.1"/>
    <property type="molecule type" value="Genomic_DNA"/>
</dbReference>
<dbReference type="SUPFAM" id="SSF51735">
    <property type="entry name" value="NAD(P)-binding Rossmann-fold domains"/>
    <property type="match status" value="1"/>
</dbReference>
<evidence type="ECO:0000313" key="4">
    <source>
        <dbReference type="Proteomes" id="UP000440668"/>
    </source>
</evidence>
<dbReference type="AlphaFoldDB" id="A0A6N7ZI89"/>
<organism evidence="3 4">
    <name type="scientific">Cellulosimicrobium composti</name>
    <dbReference type="NCBI Taxonomy" id="2672572"/>
    <lineage>
        <taxon>Bacteria</taxon>
        <taxon>Bacillati</taxon>
        <taxon>Actinomycetota</taxon>
        <taxon>Actinomycetes</taxon>
        <taxon>Micrococcales</taxon>
        <taxon>Promicromonosporaceae</taxon>
        <taxon>Cellulosimicrobium</taxon>
    </lineage>
</organism>
<dbReference type="InterPro" id="IPR051164">
    <property type="entry name" value="NmrA-like_oxidored"/>
</dbReference>
<dbReference type="RefSeq" id="WP_024839510.1">
    <property type="nucleotide sequence ID" value="NZ_WMKA01000015.1"/>
</dbReference>
<gene>
    <name evidence="3" type="ORF">GJV82_08630</name>
</gene>
<evidence type="ECO:0000259" key="2">
    <source>
        <dbReference type="Pfam" id="PF13460"/>
    </source>
</evidence>
<accession>A0A6N7ZI89</accession>
<dbReference type="PANTHER" id="PTHR42748:SF3">
    <property type="entry name" value="BLL4366 PROTEIN"/>
    <property type="match status" value="1"/>
</dbReference>
<evidence type="ECO:0000313" key="3">
    <source>
        <dbReference type="EMBL" id="MTG89008.1"/>
    </source>
</evidence>
<protein>
    <submittedName>
        <fullName evidence="3">NAD(P)H-binding protein</fullName>
    </submittedName>
</protein>
<keyword evidence="1" id="KW-0521">NADP</keyword>
<reference evidence="3 4" key="1">
    <citation type="submission" date="2019-11" db="EMBL/GenBank/DDBJ databases">
        <title>Cellulosimicrobium composti sp. nov. isolated from a compost.</title>
        <authorList>
            <person name="Yang Y."/>
        </authorList>
    </citation>
    <scope>NUCLEOTIDE SEQUENCE [LARGE SCALE GENOMIC DNA]</scope>
    <source>
        <strain evidence="3 4">BIT-GX5</strain>
    </source>
</reference>
<dbReference type="InterPro" id="IPR016040">
    <property type="entry name" value="NAD(P)-bd_dom"/>
</dbReference>
<sequence>MKVVVIGGTGLIGSQVVSRLREQGHEAVPAAPNTGVNTLTGEGLAEALAGADVVVDVSNSPSFADADVLSFFTTSTTNVLAAEQAAGVGHHVALSIVGADRAPRSGYLRAKVAQEELIKASPVPWTIVRATQFFEFLAAITDSATQDGVVTLSTGAIQPMAAQDVAAEVADVAMAPARNATVEIAGPERFHLDELVRGALAAAGDPRTVVSDPAATYFGTPLDETTIVPVGDDAILAPTTLSAWKEARAAAAAS</sequence>
<dbReference type="Gene3D" id="3.40.50.720">
    <property type="entry name" value="NAD(P)-binding Rossmann-like Domain"/>
    <property type="match status" value="1"/>
</dbReference>
<name>A0A6N7ZI89_9MICO</name>
<dbReference type="PANTHER" id="PTHR42748">
    <property type="entry name" value="NITROGEN METABOLITE REPRESSION PROTEIN NMRA FAMILY MEMBER"/>
    <property type="match status" value="1"/>
</dbReference>
<feature type="domain" description="NAD(P)-binding" evidence="2">
    <location>
        <begin position="7"/>
        <end position="173"/>
    </location>
</feature>
<dbReference type="Pfam" id="PF13460">
    <property type="entry name" value="NAD_binding_10"/>
    <property type="match status" value="1"/>
</dbReference>
<comment type="caution">
    <text evidence="3">The sequence shown here is derived from an EMBL/GenBank/DDBJ whole genome shotgun (WGS) entry which is preliminary data.</text>
</comment>
<dbReference type="InterPro" id="IPR036291">
    <property type="entry name" value="NAD(P)-bd_dom_sf"/>
</dbReference>